<dbReference type="RefSeq" id="WP_008237706.1">
    <property type="nucleotide sequence ID" value="NZ_AJJU01000003.1"/>
</dbReference>
<dbReference type="PATRIC" id="fig|946077.3.peg.820"/>
<dbReference type="InterPro" id="IPR011006">
    <property type="entry name" value="CheY-like_superfamily"/>
</dbReference>
<dbReference type="Pfam" id="PF00072">
    <property type="entry name" value="Response_reg"/>
    <property type="match status" value="1"/>
</dbReference>
<organism evidence="4 5">
    <name type="scientific">Imtechella halotolerans K1</name>
    <dbReference type="NCBI Taxonomy" id="946077"/>
    <lineage>
        <taxon>Bacteria</taxon>
        <taxon>Pseudomonadati</taxon>
        <taxon>Bacteroidota</taxon>
        <taxon>Flavobacteriia</taxon>
        <taxon>Flavobacteriales</taxon>
        <taxon>Flavobacteriaceae</taxon>
        <taxon>Imtechella</taxon>
    </lineage>
</organism>
<dbReference type="InterPro" id="IPR007492">
    <property type="entry name" value="LytTR_DNA-bd_dom"/>
</dbReference>
<dbReference type="eggNOG" id="COG3279">
    <property type="taxonomic scope" value="Bacteria"/>
</dbReference>
<protein>
    <submittedName>
        <fullName evidence="4">Two-component system response regulator</fullName>
    </submittedName>
</protein>
<dbReference type="EMBL" id="AJJU01000003">
    <property type="protein sequence ID" value="EID76083.1"/>
    <property type="molecule type" value="Genomic_DNA"/>
</dbReference>
<dbReference type="PANTHER" id="PTHR45526">
    <property type="entry name" value="TRANSCRIPTIONAL REGULATORY PROTEIN DPIA"/>
    <property type="match status" value="1"/>
</dbReference>
<dbReference type="InterPro" id="IPR001789">
    <property type="entry name" value="Sig_transdc_resp-reg_receiver"/>
</dbReference>
<keyword evidence="5" id="KW-1185">Reference proteome</keyword>
<dbReference type="Gene3D" id="2.40.50.1020">
    <property type="entry name" value="LytTr DNA-binding domain"/>
    <property type="match status" value="1"/>
</dbReference>
<dbReference type="Gene3D" id="3.40.50.2300">
    <property type="match status" value="1"/>
</dbReference>
<dbReference type="GO" id="GO:0000156">
    <property type="term" value="F:phosphorelay response regulator activity"/>
    <property type="evidence" value="ECO:0007669"/>
    <property type="project" value="TreeGrafter"/>
</dbReference>
<feature type="domain" description="Response regulatory" evidence="2">
    <location>
        <begin position="4"/>
        <end position="115"/>
    </location>
</feature>
<reference evidence="4 5" key="1">
    <citation type="journal article" date="2012" name="J. Bacteriol.">
        <title>Genome Sequence of the Halotolerant Bacterium Imtechella halotolerans K1T.</title>
        <authorList>
            <person name="Kumar S."/>
            <person name="Vikram S."/>
            <person name="Subramanian S."/>
            <person name="Raghava G.P."/>
            <person name="Pinnaka A.K."/>
        </authorList>
    </citation>
    <scope>NUCLEOTIDE SEQUENCE [LARGE SCALE GENOMIC DNA]</scope>
    <source>
        <strain evidence="4 5">K1</strain>
    </source>
</reference>
<sequence length="247" mass="28348">MKLKVILIDDEPLAINVLNSFASQVKDIEVCATFGNAIDALSYLQKNTVDLIFLDVDMPILDGLSFIKSLHQKPNIILTTAHEKYALQGYELEVLDYIVKPVSFPRFLLAINKAIKQSYQQKPETSTGNKDYLFVKIDKKKMKKIFLDEILAVESLKDYIKIITPTQKYIIHQTLSSFTEQLPKDKFIRIHRSYTISIDKVTVVEGNSIEIGGTRYTIGRSYLNEVKSTILDINFIYEEDDIEEKEN</sequence>
<evidence type="ECO:0000259" key="2">
    <source>
        <dbReference type="PROSITE" id="PS50110"/>
    </source>
</evidence>
<comment type="caution">
    <text evidence="4">The sequence shown here is derived from an EMBL/GenBank/DDBJ whole genome shotgun (WGS) entry which is preliminary data.</text>
</comment>
<dbReference type="PROSITE" id="PS50110">
    <property type="entry name" value="RESPONSE_REGULATORY"/>
    <property type="match status" value="1"/>
</dbReference>
<dbReference type="Proteomes" id="UP000005938">
    <property type="component" value="Unassembled WGS sequence"/>
</dbReference>
<evidence type="ECO:0000313" key="5">
    <source>
        <dbReference type="Proteomes" id="UP000005938"/>
    </source>
</evidence>
<dbReference type="SMART" id="SM00850">
    <property type="entry name" value="LytTR"/>
    <property type="match status" value="1"/>
</dbReference>
<evidence type="ECO:0000259" key="3">
    <source>
        <dbReference type="PROSITE" id="PS50930"/>
    </source>
</evidence>
<keyword evidence="1" id="KW-0597">Phosphoprotein</keyword>
<accession>I0WI67</accession>
<dbReference type="STRING" id="946077.W5A_04034"/>
<name>I0WI67_9FLAO</name>
<feature type="domain" description="HTH LytTR-type" evidence="3">
    <location>
        <begin position="134"/>
        <end position="232"/>
    </location>
</feature>
<evidence type="ECO:0000256" key="1">
    <source>
        <dbReference type="PROSITE-ProRule" id="PRU00169"/>
    </source>
</evidence>
<gene>
    <name evidence="4" type="ORF">W5A_04034</name>
</gene>
<dbReference type="PROSITE" id="PS50930">
    <property type="entry name" value="HTH_LYTTR"/>
    <property type="match status" value="1"/>
</dbReference>
<dbReference type="Pfam" id="PF04397">
    <property type="entry name" value="LytTR"/>
    <property type="match status" value="1"/>
</dbReference>
<dbReference type="InterPro" id="IPR051271">
    <property type="entry name" value="2C-system_Tx_regulators"/>
</dbReference>
<dbReference type="SUPFAM" id="SSF52172">
    <property type="entry name" value="CheY-like"/>
    <property type="match status" value="1"/>
</dbReference>
<dbReference type="AlphaFoldDB" id="I0WI67"/>
<dbReference type="SMART" id="SM00448">
    <property type="entry name" value="REC"/>
    <property type="match status" value="1"/>
</dbReference>
<dbReference type="OrthoDB" id="2168082at2"/>
<proteinExistence type="predicted"/>
<dbReference type="PANTHER" id="PTHR45526:SF1">
    <property type="entry name" value="TRANSCRIPTIONAL REGULATORY PROTEIN DCUR-RELATED"/>
    <property type="match status" value="1"/>
</dbReference>
<evidence type="ECO:0000313" key="4">
    <source>
        <dbReference type="EMBL" id="EID76083.1"/>
    </source>
</evidence>
<dbReference type="GO" id="GO:0003677">
    <property type="term" value="F:DNA binding"/>
    <property type="evidence" value="ECO:0007669"/>
    <property type="project" value="InterPro"/>
</dbReference>
<feature type="modified residue" description="4-aspartylphosphate" evidence="1">
    <location>
        <position position="55"/>
    </location>
</feature>